<keyword evidence="3" id="KW-1185">Reference proteome</keyword>
<dbReference type="AlphaFoldDB" id="A0A1P9WRX5"/>
<keyword evidence="1" id="KW-0472">Membrane</keyword>
<protein>
    <recommendedName>
        <fullName evidence="4">Yip1 domain-containing protein</fullName>
    </recommendedName>
</protein>
<feature type="transmembrane region" description="Helical" evidence="1">
    <location>
        <begin position="134"/>
        <end position="157"/>
    </location>
</feature>
<accession>A0A1P9WRX5</accession>
<organism evidence="2 3">
    <name type="scientific">Spirosoma montaniterrae</name>
    <dbReference type="NCBI Taxonomy" id="1178516"/>
    <lineage>
        <taxon>Bacteria</taxon>
        <taxon>Pseudomonadati</taxon>
        <taxon>Bacteroidota</taxon>
        <taxon>Cytophagia</taxon>
        <taxon>Cytophagales</taxon>
        <taxon>Cytophagaceae</taxon>
        <taxon>Spirosoma</taxon>
    </lineage>
</organism>
<evidence type="ECO:0000313" key="2">
    <source>
        <dbReference type="EMBL" id="AQG78100.1"/>
    </source>
</evidence>
<feature type="transmembrane region" description="Helical" evidence="1">
    <location>
        <begin position="45"/>
        <end position="71"/>
    </location>
</feature>
<feature type="transmembrane region" description="Helical" evidence="1">
    <location>
        <begin position="169"/>
        <end position="192"/>
    </location>
</feature>
<gene>
    <name evidence="2" type="ORF">AWR27_01275</name>
</gene>
<evidence type="ECO:0008006" key="4">
    <source>
        <dbReference type="Google" id="ProtNLM"/>
    </source>
</evidence>
<name>A0A1P9WRX5_9BACT</name>
<dbReference type="KEGG" id="smon:AWR27_01275"/>
<dbReference type="EMBL" id="CP014263">
    <property type="protein sequence ID" value="AQG78100.1"/>
    <property type="molecule type" value="Genomic_DNA"/>
</dbReference>
<dbReference type="STRING" id="1178516.AWR27_01275"/>
<dbReference type="Proteomes" id="UP000187941">
    <property type="component" value="Chromosome"/>
</dbReference>
<keyword evidence="1" id="KW-1133">Transmembrane helix</keyword>
<evidence type="ECO:0000313" key="3">
    <source>
        <dbReference type="Proteomes" id="UP000187941"/>
    </source>
</evidence>
<proteinExistence type="predicted"/>
<sequence length="195" mass="22974">MLVLQAAFQYLLFSENLYFNALQTQLSYEQIERIITQGKKWQWVGYVLTPILLLMKFSFFAACLSLGLYFASNRFAFKPFWNFLVQAELIFLLPILIKLLWFLFVQTDYDLDDLTQFYPLSALNLFDADTLPRYWHYPLATLNLFEVAYWFLLAYGVNEVTDLSFWRAFGLVMSSYGLGLLVWVVLVMFLTITYA</sequence>
<reference evidence="2 3" key="1">
    <citation type="submission" date="2016-01" db="EMBL/GenBank/DDBJ databases">
        <authorList>
            <person name="Oliw E.H."/>
        </authorList>
    </citation>
    <scope>NUCLEOTIDE SEQUENCE [LARGE SCALE GENOMIC DNA]</scope>
    <source>
        <strain evidence="2 3">DY10</strain>
    </source>
</reference>
<feature type="transmembrane region" description="Helical" evidence="1">
    <location>
        <begin position="83"/>
        <end position="104"/>
    </location>
</feature>
<keyword evidence="1" id="KW-0812">Transmembrane</keyword>
<evidence type="ECO:0000256" key="1">
    <source>
        <dbReference type="SAM" id="Phobius"/>
    </source>
</evidence>